<comment type="caution">
    <text evidence="2">The sequence shown here is derived from an EMBL/GenBank/DDBJ whole genome shotgun (WGS) entry which is preliminary data.</text>
</comment>
<accession>A6DFU6</accession>
<keyword evidence="3" id="KW-1185">Reference proteome</keyword>
<evidence type="ECO:0008006" key="4">
    <source>
        <dbReference type="Google" id="ProtNLM"/>
    </source>
</evidence>
<dbReference type="OrthoDB" id="5937621at2"/>
<gene>
    <name evidence="2" type="ORF">LNTAR_18038</name>
</gene>
<keyword evidence="1" id="KW-0472">Membrane</keyword>
<keyword evidence="1" id="KW-0812">Transmembrane</keyword>
<dbReference type="eggNOG" id="COG5368">
    <property type="taxonomic scope" value="Bacteria"/>
</dbReference>
<evidence type="ECO:0000256" key="1">
    <source>
        <dbReference type="SAM" id="Phobius"/>
    </source>
</evidence>
<keyword evidence="1" id="KW-1133">Transmembrane helix</keyword>
<dbReference type="AlphaFoldDB" id="A6DFU6"/>
<reference evidence="2 3" key="1">
    <citation type="journal article" date="2010" name="J. Bacteriol.">
        <title>Genome sequence of Lentisphaera araneosa HTCC2155T, the type species of the order Lentisphaerales in the phylum Lentisphaerae.</title>
        <authorList>
            <person name="Thrash J.C."/>
            <person name="Cho J.C."/>
            <person name="Vergin K.L."/>
            <person name="Morris R.M."/>
            <person name="Giovannoni S.J."/>
        </authorList>
    </citation>
    <scope>NUCLEOTIDE SEQUENCE [LARGE SCALE GENOMIC DNA]</scope>
    <source>
        <strain evidence="2 3">HTCC2155</strain>
    </source>
</reference>
<dbReference type="Proteomes" id="UP000004947">
    <property type="component" value="Unassembled WGS sequence"/>
</dbReference>
<evidence type="ECO:0000313" key="2">
    <source>
        <dbReference type="EMBL" id="EDM29676.1"/>
    </source>
</evidence>
<dbReference type="EMBL" id="ABCK01000001">
    <property type="protein sequence ID" value="EDM29676.1"/>
    <property type="molecule type" value="Genomic_DNA"/>
</dbReference>
<name>A6DFU6_9BACT</name>
<protein>
    <recommendedName>
        <fullName evidence="4">Glycoamylase-like domain-containing protein</fullName>
    </recommendedName>
</protein>
<dbReference type="RefSeq" id="WP_007276795.1">
    <property type="nucleotide sequence ID" value="NZ_ABCK01000001.1"/>
</dbReference>
<dbReference type="STRING" id="313628.LNTAR_18038"/>
<proteinExistence type="predicted"/>
<evidence type="ECO:0000313" key="3">
    <source>
        <dbReference type="Proteomes" id="UP000004947"/>
    </source>
</evidence>
<dbReference type="Gene3D" id="1.50.10.140">
    <property type="match status" value="1"/>
</dbReference>
<feature type="transmembrane region" description="Helical" evidence="1">
    <location>
        <begin position="73"/>
        <end position="92"/>
    </location>
</feature>
<sequence>MNKYQCPHCAAPFEDERDLTGIKVQCYKCEAKFIIQACQEDHLVEVQPTQVVKNKVRPKKPIPTKKKNSTKKIVLSLIFLLVSSTSVYFFLLKKDSNPRSIKAQSGNPITTNVAPMKPQLSKSLTDTCKFYDYIRSESGFYLDSYGRKSGLEDKRISSASTGIGLIALAISHEIDIDPNAKEKIIKTLKSCLNKTPGIKLERNANGLYRHWFNKDNGETMWNSEFSTIDTALLVAGATICRNTFTQNSNIQNLTQELWDSINWESSRMDTFAFALTQGQDGTNSGRTKLFNEYLLLSDYVSYSLDEKPIEIDQNWTRSTYRDHSVLSDRRKAQLPLFTFQFPLYLSPYRIASDQFIKESLKAAELDRQWWFDQSKQKLLWGSSAGAGFKGYSVDSSQENHDMIAHFPAILGFAPFDKEIIPEALEALKTHPQAYFSVDDLTIPWRTSTLDPKWSPRAVQGIDLCPLLFGLAALHPDVGLEFFEEKTKLNYK</sequence>
<organism evidence="2 3">
    <name type="scientific">Lentisphaera araneosa HTCC2155</name>
    <dbReference type="NCBI Taxonomy" id="313628"/>
    <lineage>
        <taxon>Bacteria</taxon>
        <taxon>Pseudomonadati</taxon>
        <taxon>Lentisphaerota</taxon>
        <taxon>Lentisphaeria</taxon>
        <taxon>Lentisphaerales</taxon>
        <taxon>Lentisphaeraceae</taxon>
        <taxon>Lentisphaera</taxon>
    </lineage>
</organism>